<dbReference type="Proteomes" id="UP000217790">
    <property type="component" value="Unassembled WGS sequence"/>
</dbReference>
<accession>A0A2H3D981</accession>
<name>A0A2H3D981_ARMGA</name>
<proteinExistence type="predicted"/>
<organism evidence="1 2">
    <name type="scientific">Armillaria gallica</name>
    <name type="common">Bulbous honey fungus</name>
    <name type="synonym">Armillaria bulbosa</name>
    <dbReference type="NCBI Taxonomy" id="47427"/>
    <lineage>
        <taxon>Eukaryota</taxon>
        <taxon>Fungi</taxon>
        <taxon>Dikarya</taxon>
        <taxon>Basidiomycota</taxon>
        <taxon>Agaricomycotina</taxon>
        <taxon>Agaricomycetes</taxon>
        <taxon>Agaricomycetidae</taxon>
        <taxon>Agaricales</taxon>
        <taxon>Marasmiineae</taxon>
        <taxon>Physalacriaceae</taxon>
        <taxon>Armillaria</taxon>
    </lineage>
</organism>
<protein>
    <submittedName>
        <fullName evidence="1">Uncharacterized protein</fullName>
    </submittedName>
</protein>
<evidence type="ECO:0000313" key="1">
    <source>
        <dbReference type="EMBL" id="PBK91825.1"/>
    </source>
</evidence>
<keyword evidence="2" id="KW-1185">Reference proteome</keyword>
<reference evidence="2" key="1">
    <citation type="journal article" date="2017" name="Nat. Ecol. Evol.">
        <title>Genome expansion and lineage-specific genetic innovations in the forest pathogenic fungi Armillaria.</title>
        <authorList>
            <person name="Sipos G."/>
            <person name="Prasanna A.N."/>
            <person name="Walter M.C."/>
            <person name="O'Connor E."/>
            <person name="Balint B."/>
            <person name="Krizsan K."/>
            <person name="Kiss B."/>
            <person name="Hess J."/>
            <person name="Varga T."/>
            <person name="Slot J."/>
            <person name="Riley R."/>
            <person name="Boka B."/>
            <person name="Rigling D."/>
            <person name="Barry K."/>
            <person name="Lee J."/>
            <person name="Mihaltcheva S."/>
            <person name="LaButti K."/>
            <person name="Lipzen A."/>
            <person name="Waldron R."/>
            <person name="Moloney N.M."/>
            <person name="Sperisen C."/>
            <person name="Kredics L."/>
            <person name="Vagvoelgyi C."/>
            <person name="Patrignani A."/>
            <person name="Fitzpatrick D."/>
            <person name="Nagy I."/>
            <person name="Doyle S."/>
            <person name="Anderson J.B."/>
            <person name="Grigoriev I.V."/>
            <person name="Gueldener U."/>
            <person name="Muensterkoetter M."/>
            <person name="Nagy L.G."/>
        </authorList>
    </citation>
    <scope>NUCLEOTIDE SEQUENCE [LARGE SCALE GENOMIC DNA]</scope>
    <source>
        <strain evidence="2">Ar21-2</strain>
    </source>
</reference>
<sequence length="185" mass="21223">MFSPRKVRCTCNVRSLNFLYRSFVDMFPHATLLDDDGIERKAIQRQISSLEESETVLAKRYGMVGIVDSVEVFDEAKRRAFANDAHSKKDLRELDRLNHLRLQLAHLRHSHTVPPPANFRIRHKITPMSTGHRRPIVNELHVLNIVVGYGMHKYPGEKCGGKKLVCSEFESPVIDDPPTKPLEDQ</sequence>
<dbReference type="InParanoid" id="A0A2H3D981"/>
<gene>
    <name evidence="1" type="ORF">ARMGADRAFT_1081247</name>
</gene>
<dbReference type="EMBL" id="KZ293660">
    <property type="protein sequence ID" value="PBK91825.1"/>
    <property type="molecule type" value="Genomic_DNA"/>
</dbReference>
<evidence type="ECO:0000313" key="2">
    <source>
        <dbReference type="Proteomes" id="UP000217790"/>
    </source>
</evidence>
<dbReference type="AlphaFoldDB" id="A0A2H3D981"/>